<dbReference type="EMBL" id="WOTW01000040">
    <property type="protein sequence ID" value="MUP39137.1"/>
    <property type="molecule type" value="Genomic_DNA"/>
</dbReference>
<comment type="caution">
    <text evidence="1">The sequence shown here is derived from an EMBL/GenBank/DDBJ whole genome shotgun (WGS) entry which is preliminary data.</text>
</comment>
<evidence type="ECO:0000313" key="3">
    <source>
        <dbReference type="Proteomes" id="UP000285951"/>
    </source>
</evidence>
<reference evidence="1 4" key="2">
    <citation type="submission" date="2019-12" db="EMBL/GenBank/DDBJ databases">
        <title>Draft genome sequence of Labilibaculum sp. strain 44 isolated from deep waters of Black Sea.</title>
        <authorList>
            <person name="Yadav S."/>
            <person name="Villanueva L."/>
        </authorList>
    </citation>
    <scope>NUCLEOTIDE SEQUENCE [LARGE SCALE GENOMIC DNA]</scope>
    <source>
        <strain evidence="1 4">44</strain>
    </source>
</reference>
<reference evidence="2 3" key="1">
    <citation type="submission" date="2019-11" db="EMBL/GenBank/DDBJ databases">
        <title>Draft genome sequence of Labilibaculum sp. strain SYP isolated from Black Sea.</title>
        <authorList>
            <person name="Yadav S."/>
            <person name="Villanueva L."/>
        </authorList>
    </citation>
    <scope>NUCLEOTIDE SEQUENCE [LARGE SCALE GENOMIC DNA]</scope>
    <source>
        <strain evidence="2 3">44</strain>
    </source>
</reference>
<dbReference type="AlphaFoldDB" id="A0A7M4D908"/>
<keyword evidence="3" id="KW-1185">Reference proteome</keyword>
<dbReference type="Proteomes" id="UP000462449">
    <property type="component" value="Unassembled WGS sequence"/>
</dbReference>
<evidence type="ECO:0000313" key="1">
    <source>
        <dbReference type="EMBL" id="MUP39137.1"/>
    </source>
</evidence>
<organism evidence="1 4">
    <name type="scientific">Labilibaculum euxinus</name>
    <dbReference type="NCBI Taxonomy" id="2686357"/>
    <lineage>
        <taxon>Bacteria</taxon>
        <taxon>Pseudomonadati</taxon>
        <taxon>Bacteroidota</taxon>
        <taxon>Bacteroidia</taxon>
        <taxon>Marinilabiliales</taxon>
        <taxon>Marinifilaceae</taxon>
        <taxon>Labilibaculum</taxon>
    </lineage>
</organism>
<accession>A0A7M4D908</accession>
<evidence type="ECO:0008006" key="5">
    <source>
        <dbReference type="Google" id="ProtNLM"/>
    </source>
</evidence>
<name>A0A7M4D908_9BACT</name>
<dbReference type="Proteomes" id="UP000285951">
    <property type="component" value="Unassembled WGS sequence"/>
</dbReference>
<dbReference type="PROSITE" id="PS51257">
    <property type="entry name" value="PROKAR_LIPOPROTEIN"/>
    <property type="match status" value="1"/>
</dbReference>
<proteinExistence type="predicted"/>
<evidence type="ECO:0000313" key="4">
    <source>
        <dbReference type="Proteomes" id="UP000462449"/>
    </source>
</evidence>
<dbReference type="RefSeq" id="WP_156196616.1">
    <property type="nucleotide sequence ID" value="NZ_QTZN02000040.1"/>
</dbReference>
<protein>
    <recommendedName>
        <fullName evidence="5">Lipoprotein</fullName>
    </recommendedName>
</protein>
<dbReference type="EMBL" id="QTZN02000040">
    <property type="protein sequence ID" value="MVB08342.1"/>
    <property type="molecule type" value="Genomic_DNA"/>
</dbReference>
<dbReference type="OrthoDB" id="1116171at2"/>
<gene>
    <name evidence="2" type="ORF">DWB62_015060</name>
    <name evidence="1" type="ORF">GNY23_15060</name>
</gene>
<evidence type="ECO:0000313" key="2">
    <source>
        <dbReference type="EMBL" id="MVB08342.1"/>
    </source>
</evidence>
<sequence>MRRHYFFIILFVIGSFSCAKDNKYSGYIDENQALLENLNKVKGKQHTYSNDFELLEFREKVDYYAPVSFSEALSSIPSVMRDKINLISQKDLPFTVAQQDANIVTSWNAFNKLVFQVQFSYLENVSGYQTNFKDFFIISITQYPEDPFADEQATLAMEENITGYEKLVLEGTHPLYYKAASGRWPRMFDYYKYIADDKLMDKESTGSSQYYTWYNGLIYKIGFNMNVSATDHEALIRKIILGS</sequence>